<evidence type="ECO:0000313" key="4">
    <source>
        <dbReference type="EMBL" id="ANE40968.1"/>
    </source>
</evidence>
<dbReference type="InterPro" id="IPR020592">
    <property type="entry name" value="Ribosomal_bS16_CS"/>
</dbReference>
<dbReference type="GO" id="GO:0006412">
    <property type="term" value="P:translation"/>
    <property type="evidence" value="ECO:0007669"/>
    <property type="project" value="UniProtKB-UniRule"/>
</dbReference>
<dbReference type="EMBL" id="DSZT01000168">
    <property type="protein sequence ID" value="HGU42339.1"/>
    <property type="molecule type" value="Genomic_DNA"/>
</dbReference>
<dbReference type="PROSITE" id="PS00732">
    <property type="entry name" value="RIBOSOMAL_S16"/>
    <property type="match status" value="1"/>
</dbReference>
<dbReference type="PATRIC" id="fig|93466.3.peg.520"/>
<evidence type="ECO:0000313" key="8">
    <source>
        <dbReference type="Proteomes" id="UP000077096"/>
    </source>
</evidence>
<dbReference type="GO" id="GO:0003735">
    <property type="term" value="F:structural constituent of ribosome"/>
    <property type="evidence" value="ECO:0007669"/>
    <property type="project" value="InterPro"/>
</dbReference>
<comment type="similarity">
    <text evidence="3">Belongs to the bacterial ribosomal protein bS16 family.</text>
</comment>
<dbReference type="HAMAP" id="MF_00385">
    <property type="entry name" value="Ribosomal_bS16"/>
    <property type="match status" value="1"/>
</dbReference>
<dbReference type="EMBL" id="DSZZ01000120">
    <property type="protein sequence ID" value="HGU52416.1"/>
    <property type="molecule type" value="Genomic_DNA"/>
</dbReference>
<dbReference type="GO" id="GO:0015935">
    <property type="term" value="C:small ribosomal subunit"/>
    <property type="evidence" value="ECO:0007669"/>
    <property type="project" value="TreeGrafter"/>
</dbReference>
<dbReference type="Proteomes" id="UP000077096">
    <property type="component" value="Chromosome"/>
</dbReference>
<dbReference type="SUPFAM" id="SSF54565">
    <property type="entry name" value="Ribosomal protein S16"/>
    <property type="match status" value="1"/>
</dbReference>
<dbReference type="KEGG" id="fng:JM64_02350"/>
<dbReference type="NCBIfam" id="TIGR00002">
    <property type="entry name" value="S16"/>
    <property type="match status" value="1"/>
</dbReference>
<organism evidence="4 8">
    <name type="scientific">Fervidobacterium pennivorans</name>
    <dbReference type="NCBI Taxonomy" id="93466"/>
    <lineage>
        <taxon>Bacteria</taxon>
        <taxon>Thermotogati</taxon>
        <taxon>Thermotogota</taxon>
        <taxon>Thermotogae</taxon>
        <taxon>Thermotogales</taxon>
        <taxon>Fervidobacteriaceae</taxon>
        <taxon>Fervidobacterium</taxon>
    </lineage>
</organism>
<dbReference type="PANTHER" id="PTHR12919:SF20">
    <property type="entry name" value="SMALL RIBOSOMAL SUBUNIT PROTEIN BS16M"/>
    <property type="match status" value="1"/>
</dbReference>
<dbReference type="OMA" id="GFYNPIA"/>
<evidence type="ECO:0000313" key="7">
    <source>
        <dbReference type="EMBL" id="HGU52416.1"/>
    </source>
</evidence>
<evidence type="ECO:0000313" key="6">
    <source>
        <dbReference type="EMBL" id="HGU42339.1"/>
    </source>
</evidence>
<gene>
    <name evidence="3" type="primary">rpsP</name>
    <name evidence="6" type="ORF">ENT72_05430</name>
    <name evidence="7" type="ORF">ENT78_02650</name>
    <name evidence="5" type="ORF">ENU12_07980</name>
    <name evidence="4" type="ORF">JM64_02350</name>
</gene>
<evidence type="ECO:0000256" key="3">
    <source>
        <dbReference type="HAMAP-Rule" id="MF_00385"/>
    </source>
</evidence>
<reference evidence="5" key="2">
    <citation type="journal article" date="2020" name="mSystems">
        <title>Genome- and Community-Level Interaction Insights into Carbon Utilization and Element Cycling Functions of Hydrothermarchaeota in Hydrothermal Sediment.</title>
        <authorList>
            <person name="Zhou Z."/>
            <person name="Liu Y."/>
            <person name="Xu W."/>
            <person name="Pan J."/>
            <person name="Luo Z.H."/>
            <person name="Li M."/>
        </authorList>
    </citation>
    <scope>NUCLEOTIDE SEQUENCE [LARGE SCALE GENOMIC DNA]</scope>
    <source>
        <strain evidence="6">SpSt-604</strain>
        <strain evidence="7">SpSt-61</strain>
        <strain evidence="5">SpSt-640</strain>
    </source>
</reference>
<reference evidence="4 8" key="1">
    <citation type="submission" date="2014-08" db="EMBL/GenBank/DDBJ databases">
        <title>Fervidobacterium pennivorans DYC genome.</title>
        <authorList>
            <person name="Wushke S."/>
        </authorList>
    </citation>
    <scope>NUCLEOTIDE SEQUENCE [LARGE SCALE GENOMIC DNA]</scope>
    <source>
        <strain evidence="4 8">DYC</strain>
    </source>
</reference>
<evidence type="ECO:0000256" key="2">
    <source>
        <dbReference type="ARBA" id="ARBA00023274"/>
    </source>
</evidence>
<sequence length="91" mass="10559">MVRIRLTRMGKKKQPFYRIVVVDQRKKRDGAYIESLGYYNPLKEPYEVKVDIDRAVEWMLKGAQPSETVSKLLGKLGLYEKLEAAKAKKEA</sequence>
<keyword evidence="1 3" id="KW-0689">Ribosomal protein</keyword>
<protein>
    <recommendedName>
        <fullName evidence="3">Small ribosomal subunit protein bS16</fullName>
    </recommendedName>
</protein>
<dbReference type="EMBL" id="CP011393">
    <property type="protein sequence ID" value="ANE40968.1"/>
    <property type="molecule type" value="Genomic_DNA"/>
</dbReference>
<name>A0A172T1T9_FERPE</name>
<dbReference type="PANTHER" id="PTHR12919">
    <property type="entry name" value="30S RIBOSOMAL PROTEIN S16"/>
    <property type="match status" value="1"/>
</dbReference>
<dbReference type="FunFam" id="3.30.1320.10:FF:000005">
    <property type="entry name" value="30S ribosomal protein S16"/>
    <property type="match status" value="1"/>
</dbReference>
<accession>A0A172T1T9</accession>
<dbReference type="InterPro" id="IPR023803">
    <property type="entry name" value="Ribosomal_bS16_dom_sf"/>
</dbReference>
<evidence type="ECO:0000313" key="5">
    <source>
        <dbReference type="EMBL" id="HGQ77818.1"/>
    </source>
</evidence>
<dbReference type="AlphaFoldDB" id="A0A172T1T9"/>
<dbReference type="OrthoDB" id="9807878at2"/>
<dbReference type="InterPro" id="IPR000307">
    <property type="entry name" value="Ribosomal_bS16"/>
</dbReference>
<evidence type="ECO:0000256" key="1">
    <source>
        <dbReference type="ARBA" id="ARBA00022980"/>
    </source>
</evidence>
<proteinExistence type="inferred from homology"/>
<dbReference type="EMBL" id="DTBH01000161">
    <property type="protein sequence ID" value="HGQ77818.1"/>
    <property type="molecule type" value="Genomic_DNA"/>
</dbReference>
<keyword evidence="2 3" id="KW-0687">Ribonucleoprotein</keyword>
<dbReference type="Gene3D" id="3.30.1320.10">
    <property type="match status" value="1"/>
</dbReference>
<dbReference type="GO" id="GO:0005737">
    <property type="term" value="C:cytoplasm"/>
    <property type="evidence" value="ECO:0007669"/>
    <property type="project" value="UniProtKB-ARBA"/>
</dbReference>
<dbReference type="Pfam" id="PF00886">
    <property type="entry name" value="Ribosomal_S16"/>
    <property type="match status" value="1"/>
</dbReference>